<gene>
    <name evidence="1" type="ORF">G4P54_06230</name>
</gene>
<dbReference type="EMBL" id="CP048852">
    <property type="protein sequence ID" value="QIW79418.1"/>
    <property type="molecule type" value="Genomic_DNA"/>
</dbReference>
<evidence type="ECO:0000313" key="1">
    <source>
        <dbReference type="EMBL" id="QIW79418.1"/>
    </source>
</evidence>
<dbReference type="OrthoDB" id="2081780at2"/>
<dbReference type="Proteomes" id="UP000501914">
    <property type="component" value="Chromosome"/>
</dbReference>
<name>A0A6H0WGV4_9BACI</name>
<proteinExistence type="predicted"/>
<sequence>MKAEQIQRDLESLHYWDARVLQLDSYSFGDEIIMIFEDTDSNVKLSFSGCSSFSFVTAADDRIKPLKDLTKSQIPYFLQNIEISAIQSEGKELLKSKILMPPLNVEIVCLTISINKAA</sequence>
<reference evidence="1 2" key="1">
    <citation type="submission" date="2020-02" db="EMBL/GenBank/DDBJ databases">
        <title>Genome sequencing, annotation and comparative genomic analysis of Bacillus tequilensis EA-CB0015, an effective biological control agent against Pseudocercospora fijiensis in banana plants.</title>
        <authorList>
            <person name="Cuellar-Gaviria T.Z."/>
            <person name="Ju K.-S."/>
            <person name="Villegas-Escobar V."/>
        </authorList>
    </citation>
    <scope>NUCLEOTIDE SEQUENCE [LARGE SCALE GENOMIC DNA]</scope>
    <source>
        <strain evidence="1 2">EA-CB0015</strain>
    </source>
</reference>
<evidence type="ECO:0000313" key="2">
    <source>
        <dbReference type="Proteomes" id="UP000501914"/>
    </source>
</evidence>
<protein>
    <submittedName>
        <fullName evidence="1">Uncharacterized protein</fullName>
    </submittedName>
</protein>
<dbReference type="KEGG" id="bteq:G4P54_06230"/>
<keyword evidence="2" id="KW-1185">Reference proteome</keyword>
<accession>A0A6H0WGV4</accession>
<organism evidence="1 2">
    <name type="scientific">Bacillus tequilensis</name>
    <dbReference type="NCBI Taxonomy" id="227866"/>
    <lineage>
        <taxon>Bacteria</taxon>
        <taxon>Bacillati</taxon>
        <taxon>Bacillota</taxon>
        <taxon>Bacilli</taxon>
        <taxon>Bacillales</taxon>
        <taxon>Bacillaceae</taxon>
        <taxon>Bacillus</taxon>
    </lineage>
</organism>
<dbReference type="RefSeq" id="WP_024714148.1">
    <property type="nucleotide sequence ID" value="NZ_CP048852.1"/>
</dbReference>
<dbReference type="AlphaFoldDB" id="A0A6H0WGV4"/>